<protein>
    <submittedName>
        <fullName evidence="6">Serine/threonine protein kinase</fullName>
    </submittedName>
</protein>
<dbReference type="CDD" id="cd14014">
    <property type="entry name" value="STKc_PknB_like"/>
    <property type="match status" value="1"/>
</dbReference>
<keyword evidence="1" id="KW-0808">Transferase</keyword>
<evidence type="ECO:0000256" key="1">
    <source>
        <dbReference type="ARBA" id="ARBA00022679"/>
    </source>
</evidence>
<dbReference type="Pfam" id="PF00069">
    <property type="entry name" value="Pkinase"/>
    <property type="match status" value="1"/>
</dbReference>
<reference evidence="6 7" key="1">
    <citation type="submission" date="2019-02" db="EMBL/GenBank/DDBJ databases">
        <authorList>
            <person name="Li S.-H."/>
        </authorList>
    </citation>
    <scope>NUCLEOTIDE SEQUENCE [LARGE SCALE GENOMIC DNA]</scope>
    <source>
        <strain evidence="6 7">IMCC14385</strain>
    </source>
</reference>
<dbReference type="KEGG" id="halc:EY643_04745"/>
<organism evidence="6 7">
    <name type="scientific">Halioglobus maricola</name>
    <dbReference type="NCBI Taxonomy" id="2601894"/>
    <lineage>
        <taxon>Bacteria</taxon>
        <taxon>Pseudomonadati</taxon>
        <taxon>Pseudomonadota</taxon>
        <taxon>Gammaproteobacteria</taxon>
        <taxon>Cellvibrionales</taxon>
        <taxon>Halieaceae</taxon>
        <taxon>Halioglobus</taxon>
    </lineage>
</organism>
<keyword evidence="2" id="KW-0547">Nucleotide-binding</keyword>
<dbReference type="Gene3D" id="1.10.510.10">
    <property type="entry name" value="Transferase(Phosphotransferase) domain 1"/>
    <property type="match status" value="1"/>
</dbReference>
<evidence type="ECO:0000256" key="2">
    <source>
        <dbReference type="ARBA" id="ARBA00022741"/>
    </source>
</evidence>
<accession>A0A5P9NJ61</accession>
<dbReference type="Gene3D" id="3.30.200.20">
    <property type="entry name" value="Phosphorylase Kinase, domain 1"/>
    <property type="match status" value="1"/>
</dbReference>
<keyword evidence="6" id="KW-0723">Serine/threonine-protein kinase</keyword>
<dbReference type="EMBL" id="CP036422">
    <property type="protein sequence ID" value="QFU75008.1"/>
    <property type="molecule type" value="Genomic_DNA"/>
</dbReference>
<evidence type="ECO:0000256" key="3">
    <source>
        <dbReference type="ARBA" id="ARBA00022777"/>
    </source>
</evidence>
<keyword evidence="3 6" id="KW-0418">Kinase</keyword>
<dbReference type="InterPro" id="IPR011009">
    <property type="entry name" value="Kinase-like_dom_sf"/>
</dbReference>
<gene>
    <name evidence="6" type="ORF">EY643_04745</name>
</gene>
<keyword evidence="4" id="KW-0067">ATP-binding</keyword>
<keyword evidence="7" id="KW-1185">Reference proteome</keyword>
<evidence type="ECO:0000259" key="5">
    <source>
        <dbReference type="PROSITE" id="PS50011"/>
    </source>
</evidence>
<name>A0A5P9NJ61_9GAMM</name>
<sequence>MKTSIGPYELVRLIESGGQGQVYLGYDSRLHRQVAIKIHRLPDGRLARKTAMREARLVASLRDERVVRIYDVIESSGYLVLVMEYVPGVDLEHLLANTRLRVSSVLRVSSDVAAALAAARQIGVVHGDIKASNVLVTADGRARLVDFGIASGLPGANDIVTGGSLSAVAPEQLLGETVDVRADLFALGRLLYRMLTGEHAFPSTSHAARQALLAEHYPLSALDAPEVAAEVPPALVSLVRQLLQRDPAKRLQDTHQVRRILRALRLEQSSAGSSDLLQQAKPSFRPESATDVPLEIPGQLQERRLGARRGAALRAIWSKWMPASTAGRIGLLGAAVLFCAGFAWWIQPEVVAIEIDLTDVDPQSAAWAAPQVDVSAIGLLLSRELESHIPGVRLGGAARPSVVYGGAAELSESRDIVAVRLRCADAICLLALERQGSSGQGRAQRLLFADAAPERWALEIRHLVAAVYPD</sequence>
<dbReference type="GO" id="GO:0005524">
    <property type="term" value="F:ATP binding"/>
    <property type="evidence" value="ECO:0007669"/>
    <property type="project" value="UniProtKB-KW"/>
</dbReference>
<evidence type="ECO:0000313" key="7">
    <source>
        <dbReference type="Proteomes" id="UP000326287"/>
    </source>
</evidence>
<dbReference type="SMART" id="SM00220">
    <property type="entry name" value="S_TKc"/>
    <property type="match status" value="1"/>
</dbReference>
<dbReference type="PROSITE" id="PS00108">
    <property type="entry name" value="PROTEIN_KINASE_ST"/>
    <property type="match status" value="1"/>
</dbReference>
<evidence type="ECO:0000256" key="4">
    <source>
        <dbReference type="ARBA" id="ARBA00022840"/>
    </source>
</evidence>
<dbReference type="PANTHER" id="PTHR43289:SF34">
    <property type="entry name" value="SERINE_THREONINE-PROTEIN KINASE YBDM-RELATED"/>
    <property type="match status" value="1"/>
</dbReference>
<dbReference type="Proteomes" id="UP000326287">
    <property type="component" value="Chromosome"/>
</dbReference>
<dbReference type="PROSITE" id="PS50011">
    <property type="entry name" value="PROTEIN_KINASE_DOM"/>
    <property type="match status" value="1"/>
</dbReference>
<dbReference type="RefSeq" id="WP_152661115.1">
    <property type="nucleotide sequence ID" value="NZ_CP036422.1"/>
</dbReference>
<feature type="domain" description="Protein kinase" evidence="5">
    <location>
        <begin position="8"/>
        <end position="264"/>
    </location>
</feature>
<dbReference type="OrthoDB" id="9801841at2"/>
<evidence type="ECO:0000313" key="6">
    <source>
        <dbReference type="EMBL" id="QFU75008.1"/>
    </source>
</evidence>
<dbReference type="AlphaFoldDB" id="A0A5P9NJ61"/>
<dbReference type="PANTHER" id="PTHR43289">
    <property type="entry name" value="MITOGEN-ACTIVATED PROTEIN KINASE KINASE KINASE 20-RELATED"/>
    <property type="match status" value="1"/>
</dbReference>
<dbReference type="InterPro" id="IPR008271">
    <property type="entry name" value="Ser/Thr_kinase_AS"/>
</dbReference>
<dbReference type="SUPFAM" id="SSF56112">
    <property type="entry name" value="Protein kinase-like (PK-like)"/>
    <property type="match status" value="1"/>
</dbReference>
<dbReference type="InterPro" id="IPR000719">
    <property type="entry name" value="Prot_kinase_dom"/>
</dbReference>
<proteinExistence type="predicted"/>
<dbReference type="GO" id="GO:0004674">
    <property type="term" value="F:protein serine/threonine kinase activity"/>
    <property type="evidence" value="ECO:0007669"/>
    <property type="project" value="UniProtKB-KW"/>
</dbReference>